<reference evidence="3" key="1">
    <citation type="submission" date="2021-02" db="EMBL/GenBank/DDBJ databases">
        <authorList>
            <person name="Dougan E. K."/>
            <person name="Rhodes N."/>
            <person name="Thang M."/>
            <person name="Chan C."/>
        </authorList>
    </citation>
    <scope>NUCLEOTIDE SEQUENCE</scope>
</reference>
<dbReference type="GO" id="GO:0051999">
    <property type="term" value="P:mannosyl-inositol phosphorylceramide biosynthetic process"/>
    <property type="evidence" value="ECO:0007669"/>
    <property type="project" value="TreeGrafter"/>
</dbReference>
<dbReference type="PANTHER" id="PTHR32385:SF15">
    <property type="entry name" value="INOSITOL PHOSPHOCERAMIDE MANNOSYLTRANSFERASE 1"/>
    <property type="match status" value="1"/>
</dbReference>
<feature type="non-terminal residue" evidence="3">
    <location>
        <position position="285"/>
    </location>
</feature>
<dbReference type="PANTHER" id="PTHR32385">
    <property type="entry name" value="MANNOSYL PHOSPHORYLINOSITOL CERAMIDE SYNTHASE"/>
    <property type="match status" value="1"/>
</dbReference>
<dbReference type="InterPro" id="IPR051706">
    <property type="entry name" value="Glycosyltransferase_domain"/>
</dbReference>
<dbReference type="SUPFAM" id="SSF53448">
    <property type="entry name" value="Nucleotide-diphospho-sugar transferases"/>
    <property type="match status" value="1"/>
</dbReference>
<dbReference type="GO" id="GO:0016020">
    <property type="term" value="C:membrane"/>
    <property type="evidence" value="ECO:0007669"/>
    <property type="project" value="GOC"/>
</dbReference>
<dbReference type="Gene3D" id="3.90.550.20">
    <property type="match status" value="1"/>
</dbReference>
<dbReference type="Pfam" id="PF04488">
    <property type="entry name" value="Gly_transf_sug"/>
    <property type="match status" value="1"/>
</dbReference>
<name>A0A813CKA8_9DINO</name>
<sequence length="285" mass="32041">TSVRTRPLATYVNLGDPDDGEEEEAESEGKERNLKNKEEVKPPGADKVEEEDDLPDEVAKPAAGPECHLFTLWEYPSGAPTYVRLNIESWRRHSHGRCGEPIFLNEKNLREYIPDLPEEYFKLPYQACKSDVVRYAVIYHHGGIYMDTDFLVVQDLDPVIDVLNMDLVSYSGSNPRGKECPASFSSNFLGGRKGSRFHKAVYDAQIEKMRNFCPVSEKGKLVNGKERFCCFEEKGVLCDVPWASIGEGVSHDVLKRLNAGPDRITSRCFAGDDSFVPNDMEGVLL</sequence>
<feature type="region of interest" description="Disordered" evidence="2">
    <location>
        <begin position="1"/>
        <end position="61"/>
    </location>
</feature>
<proteinExistence type="predicted"/>
<dbReference type="EMBL" id="CAJNJA010103318">
    <property type="protein sequence ID" value="CAE7945221.1"/>
    <property type="molecule type" value="Genomic_DNA"/>
</dbReference>
<comment type="caution">
    <text evidence="3">The sequence shown here is derived from an EMBL/GenBank/DDBJ whole genome shotgun (WGS) entry which is preliminary data.</text>
</comment>
<accession>A0A813CKA8</accession>
<protein>
    <submittedName>
        <fullName evidence="3">Uncharacterized protein</fullName>
    </submittedName>
</protein>
<feature type="compositionally biased region" description="Basic and acidic residues" evidence="2">
    <location>
        <begin position="27"/>
        <end position="47"/>
    </location>
</feature>
<organism evidence="3 4">
    <name type="scientific">Symbiodinium necroappetens</name>
    <dbReference type="NCBI Taxonomy" id="1628268"/>
    <lineage>
        <taxon>Eukaryota</taxon>
        <taxon>Sar</taxon>
        <taxon>Alveolata</taxon>
        <taxon>Dinophyceae</taxon>
        <taxon>Suessiales</taxon>
        <taxon>Symbiodiniaceae</taxon>
        <taxon>Symbiodinium</taxon>
    </lineage>
</organism>
<dbReference type="Proteomes" id="UP000601435">
    <property type="component" value="Unassembled WGS sequence"/>
</dbReference>
<feature type="non-terminal residue" evidence="3">
    <location>
        <position position="1"/>
    </location>
</feature>
<dbReference type="OrthoDB" id="245563at2759"/>
<evidence type="ECO:0000313" key="3">
    <source>
        <dbReference type="EMBL" id="CAE7945221.1"/>
    </source>
</evidence>
<keyword evidence="1" id="KW-0808">Transferase</keyword>
<dbReference type="InterPro" id="IPR007577">
    <property type="entry name" value="GlycoTrfase_DXD_sugar-bd_CS"/>
</dbReference>
<evidence type="ECO:0000313" key="4">
    <source>
        <dbReference type="Proteomes" id="UP000601435"/>
    </source>
</evidence>
<feature type="compositionally biased region" description="Acidic residues" evidence="2">
    <location>
        <begin position="16"/>
        <end position="26"/>
    </location>
</feature>
<dbReference type="InterPro" id="IPR029044">
    <property type="entry name" value="Nucleotide-diphossugar_trans"/>
</dbReference>
<dbReference type="GO" id="GO:0000030">
    <property type="term" value="F:mannosyltransferase activity"/>
    <property type="evidence" value="ECO:0007669"/>
    <property type="project" value="TreeGrafter"/>
</dbReference>
<evidence type="ECO:0000256" key="1">
    <source>
        <dbReference type="ARBA" id="ARBA00022679"/>
    </source>
</evidence>
<gene>
    <name evidence="3" type="ORF">SNEC2469_LOCUS35533</name>
</gene>
<keyword evidence="4" id="KW-1185">Reference proteome</keyword>
<evidence type="ECO:0000256" key="2">
    <source>
        <dbReference type="SAM" id="MobiDB-lite"/>
    </source>
</evidence>
<dbReference type="AlphaFoldDB" id="A0A813CKA8"/>